<dbReference type="InterPro" id="IPR000560">
    <property type="entry name" value="His_Pase_clade-2"/>
</dbReference>
<evidence type="ECO:0000256" key="4">
    <source>
        <dbReference type="ARBA" id="ARBA00022490"/>
    </source>
</evidence>
<feature type="compositionally biased region" description="Low complexity" evidence="15">
    <location>
        <begin position="23"/>
        <end position="35"/>
    </location>
</feature>
<accession>A0AAN6F152</accession>
<feature type="domain" description="ATP-grasp fold RimK-type" evidence="16">
    <location>
        <begin position="483"/>
        <end position="575"/>
    </location>
</feature>
<dbReference type="EC" id="2.7.4.24" evidence="3 14"/>
<dbReference type="PANTHER" id="PTHR12750:SF9">
    <property type="entry name" value="INOSITOL HEXAKISPHOSPHATE AND DIPHOSPHOINOSITOL-PENTAKISPHOSPHATE KINASE"/>
    <property type="match status" value="1"/>
</dbReference>
<comment type="caution">
    <text evidence="18">The sequence shown here is derived from an EMBL/GenBank/DDBJ whole genome shotgun (WGS) entry which is preliminary data.</text>
</comment>
<protein>
    <recommendedName>
        <fullName evidence="13 14">Inositol hexakisphosphate and diphosphoinositol-pentakisphosphate kinase</fullName>
        <ecNumber evidence="3 14">2.7.4.24</ecNumber>
    </recommendedName>
</protein>
<evidence type="ECO:0000256" key="3">
    <source>
        <dbReference type="ARBA" id="ARBA00012893"/>
    </source>
</evidence>
<feature type="compositionally biased region" description="Low complexity" evidence="15">
    <location>
        <begin position="175"/>
        <end position="192"/>
    </location>
</feature>
<comment type="catalytic activity">
    <reaction evidence="11">
        <text>5-diphospho-1D-myo-inositol 1,2,3,4,6-pentakisphosphate + ATP + H(+) = 1,5-bis(diphospho)-1D-myo-inositol 2,3,4,6-tetrakisphosphate + ADP</text>
        <dbReference type="Rhea" id="RHEA:10276"/>
        <dbReference type="ChEBI" id="CHEBI:15378"/>
        <dbReference type="ChEBI" id="CHEBI:30616"/>
        <dbReference type="ChEBI" id="CHEBI:58628"/>
        <dbReference type="ChEBI" id="CHEBI:77983"/>
        <dbReference type="ChEBI" id="CHEBI:456216"/>
        <dbReference type="EC" id="2.7.4.24"/>
    </reaction>
    <physiologicalReaction direction="left-to-right" evidence="11">
        <dbReference type="Rhea" id="RHEA:10277"/>
    </physiologicalReaction>
</comment>
<dbReference type="Gene3D" id="3.30.470.20">
    <property type="entry name" value="ATP-grasp fold, B domain"/>
    <property type="match status" value="1"/>
</dbReference>
<dbReference type="Pfam" id="PF08443">
    <property type="entry name" value="RimK"/>
    <property type="match status" value="1"/>
</dbReference>
<feature type="compositionally biased region" description="Polar residues" evidence="15">
    <location>
        <begin position="216"/>
        <end position="245"/>
    </location>
</feature>
<evidence type="ECO:0000256" key="7">
    <source>
        <dbReference type="ARBA" id="ARBA00022741"/>
    </source>
</evidence>
<gene>
    <name evidence="18" type="primary">VIP1</name>
    <name evidence="18" type="ORF">HRR80_000322</name>
</gene>
<keyword evidence="8 14" id="KW-0418">Kinase</keyword>
<comment type="function">
    <text evidence="14">Bifunctional inositol kinase that acts in concert with the IP6K kinases to synthesize the diphosphate group-containing inositol pyrophosphates diphosphoinositol pentakisphosphate, PP-InsP5, and bis-diphosphoinositol tetrakisphosphate, (PP)2-InsP4. PP-InsP5 and (PP)2-InsP4, also respectively called InsP7 and InsP8, may regulate a variety of cellular processes, including apoptosis, vesicle trafficking, cytoskeletal dynamics, and exocytosis. Phosphorylates inositol hexakisphosphate (InsP6).</text>
</comment>
<evidence type="ECO:0000256" key="11">
    <source>
        <dbReference type="ARBA" id="ARBA00033696"/>
    </source>
</evidence>
<dbReference type="Pfam" id="PF18086">
    <property type="entry name" value="PPIP5K2_N"/>
    <property type="match status" value="1"/>
</dbReference>
<dbReference type="Gene3D" id="3.40.50.11950">
    <property type="match status" value="1"/>
</dbReference>
<evidence type="ECO:0000256" key="6">
    <source>
        <dbReference type="ARBA" id="ARBA00022679"/>
    </source>
</evidence>
<dbReference type="GO" id="GO:0052723">
    <property type="term" value="F:inositol hexakisphosphate 1-kinase activity"/>
    <property type="evidence" value="ECO:0007669"/>
    <property type="project" value="UniProtKB-ARBA"/>
</dbReference>
<dbReference type="PANTHER" id="PTHR12750">
    <property type="entry name" value="DIPHOSPHOINOSITOL PENTAKISPHOSPHATE KINASE"/>
    <property type="match status" value="1"/>
</dbReference>
<keyword evidence="7 14" id="KW-0547">Nucleotide-binding</keyword>
<dbReference type="SUPFAM" id="SSF53254">
    <property type="entry name" value="Phosphoglycerate mutase-like"/>
    <property type="match status" value="1"/>
</dbReference>
<dbReference type="GO" id="GO:0052843">
    <property type="term" value="F:inositol-1-diphosphate-2,3,4,5,6-pentakisphosphate diphosphatase activity"/>
    <property type="evidence" value="ECO:0007669"/>
    <property type="project" value="UniProtKB-ARBA"/>
</dbReference>
<name>A0AAN6F152_EXODE</name>
<dbReference type="InterPro" id="IPR013651">
    <property type="entry name" value="ATP-grasp_RimK-type"/>
</dbReference>
<comment type="similarity">
    <text evidence="2 14">Belongs to the histidine acid phosphatase family. VIP1 subfamily.</text>
</comment>
<comment type="subcellular location">
    <subcellularLocation>
        <location evidence="1 14">Cytoplasm</location>
        <location evidence="1 14">Cytoskeleton</location>
    </subcellularLocation>
</comment>
<dbReference type="GO" id="GO:0005829">
    <property type="term" value="C:cytosol"/>
    <property type="evidence" value="ECO:0007669"/>
    <property type="project" value="TreeGrafter"/>
</dbReference>
<feature type="region of interest" description="Disordered" evidence="15">
    <location>
        <begin position="656"/>
        <end position="688"/>
    </location>
</feature>
<dbReference type="GO" id="GO:0032958">
    <property type="term" value="P:inositol phosphate biosynthetic process"/>
    <property type="evidence" value="ECO:0007669"/>
    <property type="project" value="TreeGrafter"/>
</dbReference>
<evidence type="ECO:0000256" key="10">
    <source>
        <dbReference type="ARBA" id="ARBA00023212"/>
    </source>
</evidence>
<feature type="region of interest" description="Disordered" evidence="15">
    <location>
        <begin position="1444"/>
        <end position="1516"/>
    </location>
</feature>
<evidence type="ECO:0000256" key="9">
    <source>
        <dbReference type="ARBA" id="ARBA00022840"/>
    </source>
</evidence>
<evidence type="ECO:0000256" key="2">
    <source>
        <dbReference type="ARBA" id="ARBA00005609"/>
    </source>
</evidence>
<feature type="region of interest" description="Disordered" evidence="15">
    <location>
        <begin position="608"/>
        <end position="631"/>
    </location>
</feature>
<feature type="compositionally biased region" description="Polar residues" evidence="15">
    <location>
        <begin position="36"/>
        <end position="54"/>
    </location>
</feature>
<dbReference type="Proteomes" id="UP001161757">
    <property type="component" value="Unassembled WGS sequence"/>
</dbReference>
<dbReference type="InterPro" id="IPR029033">
    <property type="entry name" value="His_PPase_superfam"/>
</dbReference>
<dbReference type="SUPFAM" id="SSF56059">
    <property type="entry name" value="Glutathione synthetase ATP-binding domain-like"/>
    <property type="match status" value="1"/>
</dbReference>
<keyword evidence="9 14" id="KW-0067">ATP-binding</keyword>
<evidence type="ECO:0000256" key="1">
    <source>
        <dbReference type="ARBA" id="ARBA00004245"/>
    </source>
</evidence>
<dbReference type="InterPro" id="IPR037446">
    <property type="entry name" value="His_Pase_VIP1"/>
</dbReference>
<dbReference type="GO" id="GO:0005524">
    <property type="term" value="F:ATP binding"/>
    <property type="evidence" value="ECO:0007669"/>
    <property type="project" value="UniProtKB-KW"/>
</dbReference>
<evidence type="ECO:0000259" key="16">
    <source>
        <dbReference type="Pfam" id="PF08443"/>
    </source>
</evidence>
<dbReference type="EMBL" id="JAJGCB010000001">
    <property type="protein sequence ID" value="KAJ8995555.1"/>
    <property type="molecule type" value="Genomic_DNA"/>
</dbReference>
<feature type="region of interest" description="Disordered" evidence="15">
    <location>
        <begin position="1"/>
        <end position="122"/>
    </location>
</feature>
<evidence type="ECO:0000256" key="8">
    <source>
        <dbReference type="ARBA" id="ARBA00022777"/>
    </source>
</evidence>
<evidence type="ECO:0000256" key="5">
    <source>
        <dbReference type="ARBA" id="ARBA00022553"/>
    </source>
</evidence>
<dbReference type="Gene3D" id="3.40.50.1240">
    <property type="entry name" value="Phosphoglycerate mutase-like"/>
    <property type="match status" value="1"/>
</dbReference>
<feature type="compositionally biased region" description="Low complexity" evidence="15">
    <location>
        <begin position="659"/>
        <end position="679"/>
    </location>
</feature>
<proteinExistence type="inferred from homology"/>
<keyword evidence="5" id="KW-0597">Phosphoprotein</keyword>
<keyword evidence="6 14" id="KW-0808">Transferase</keyword>
<dbReference type="GO" id="GO:0033857">
    <property type="term" value="F:5-diphosphoinositol pentakisphosphate 1-kinase activity"/>
    <property type="evidence" value="ECO:0007669"/>
    <property type="project" value="TreeGrafter"/>
</dbReference>
<reference evidence="18" key="1">
    <citation type="submission" date="2023-01" db="EMBL/GenBank/DDBJ databases">
        <title>Exophiala dermititidis isolated from Cystic Fibrosis Patient.</title>
        <authorList>
            <person name="Kurbessoian T."/>
            <person name="Crocker A."/>
            <person name="Murante D."/>
            <person name="Hogan D.A."/>
            <person name="Stajich J.E."/>
        </authorList>
    </citation>
    <scope>NUCLEOTIDE SEQUENCE</scope>
    <source>
        <strain evidence="18">Ex8</strain>
    </source>
</reference>
<evidence type="ECO:0000313" key="18">
    <source>
        <dbReference type="EMBL" id="KAJ8995555.1"/>
    </source>
</evidence>
<dbReference type="GO" id="GO:0006020">
    <property type="term" value="P:inositol metabolic process"/>
    <property type="evidence" value="ECO:0007669"/>
    <property type="project" value="TreeGrafter"/>
</dbReference>
<keyword evidence="10" id="KW-0206">Cytoskeleton</keyword>
<evidence type="ECO:0000259" key="17">
    <source>
        <dbReference type="Pfam" id="PF18086"/>
    </source>
</evidence>
<feature type="region of interest" description="Disordered" evidence="15">
    <location>
        <begin position="172"/>
        <end position="250"/>
    </location>
</feature>
<evidence type="ECO:0000256" key="13">
    <source>
        <dbReference type="ARBA" id="ARBA00071668"/>
    </source>
</evidence>
<feature type="compositionally biased region" description="Basic and acidic residues" evidence="15">
    <location>
        <begin position="1446"/>
        <end position="1461"/>
    </location>
</feature>
<feature type="region of interest" description="Disordered" evidence="15">
    <location>
        <begin position="849"/>
        <end position="889"/>
    </location>
</feature>
<dbReference type="FunFam" id="3.40.50.11950:FF:000002">
    <property type="entry name" value="Inositol hexakisphosphate and diphosphoinositol-pentakisphosphate kinase"/>
    <property type="match status" value="1"/>
</dbReference>
<evidence type="ECO:0000313" key="19">
    <source>
        <dbReference type="Proteomes" id="UP001161757"/>
    </source>
</evidence>
<feature type="compositionally biased region" description="Polar residues" evidence="15">
    <location>
        <begin position="849"/>
        <end position="872"/>
    </location>
</feature>
<keyword evidence="4 14" id="KW-0963">Cytoplasm</keyword>
<evidence type="ECO:0000256" key="12">
    <source>
        <dbReference type="ARBA" id="ARBA00034629"/>
    </source>
</evidence>
<evidence type="ECO:0000256" key="14">
    <source>
        <dbReference type="RuleBase" id="RU365032"/>
    </source>
</evidence>
<dbReference type="Pfam" id="PF00328">
    <property type="entry name" value="His_Phos_2"/>
    <property type="match status" value="1"/>
</dbReference>
<feature type="region of interest" description="Disordered" evidence="15">
    <location>
        <begin position="1151"/>
        <end position="1192"/>
    </location>
</feature>
<sequence length="1516" mass="167520">MAESQSPLQRAPTNTSGNDLDEAASLSAVHSAASSVTSIRPSLQTGRSPSTHSLLASHKGPDVRKSVHAETTRASADRSSMSMPPPSKKPLTDRRFSSPYSSFRSFRRSEDFSRSPPASLRSFDGDRLPLVTSPIAQTPTIAHDHTLVTTGSKTHASGLPLLLPPTSFQLGPNHTSLVSGSSSQVTSQASTSKGEQSLPAGQTLETAIHSRETETILPTRTPRVSQPRSVSSNRRLSTTGSSRNESVGAEHKAPFGRIGVCALDVKARSRPSRQILTRLQGDGEFDVIVFGDKAILDEDVENWPICDYLISFFSDGFPLDKAIAYARLRKPFVVNDLPMQKVLWDRRLCLKILDQMHIPTPKRIEVNRDGGPKLESPELAQHVKAMTGVVLEGPEDGTGGGAPITQQVELIDDGDTLFVDGKTFKKPFVEKPVNGEDHNVIIYFPKSQEGGARRLFRKIGNKSSEYDPNLVIPRSITEPDSSYIYEQFLRTENSEDVKAYTVGPTYCHAETRKSPVVDGLVRRNTHGKELRYVTKLSDAEREMAAKVSQAFGQRICGFDLLRTGTASYVIDVNGWSFVKDNEDYYNDCARILRSMFLAEKFRRENGLTDEQPDMAGDGAHHRRQGSNHPHRSALKTILKSPSMGKLSQHLPYTGRHHASSVTASVKSSAATTPLSSPPSIEKSTHANLPSSTTIIDNADILPPPKLATSAPAGISAEPVAPVKPAEPAAPLPSSKHSWKLKGVVTVIRHADRTPKQKIKFTAHSQVFADLLKGHHEEVLLKGEAALASVEAAVKIAQKEGLEDPNKLRNLQIALAKKGKQPGTKVQIKPMFRKRRPEEMGDGLAEALRTNSQDDSNVAPDQSELSQSPTTERTTSKEMPRMQSRSDSISGTTFSRFSAAENDLVLDKLQLVMKWGGEPTHSARYQSQDLGTNMRDDFKLLNRELLDDVRIFTSSENRVRTSAQIWAAAFLDRQDIPEDLITVRKDLLDDSNAAKDVMDKVKKKLKHLLREGSVPEEFAWPKDVPEPYVVMQTVIELLRFHRRVMRHNFKKLATGAAASLAAINGSAEGKDTNGQPREYVSVASIQSRWCTGEDPELFRERWEKLFTEFCDTEKADPSKISELYDTMKYDALHNKQFLEWVFTPSQSLLEEMAKEESALSSSASPEPERTDDGPASTGSRGRHESTVSSSGSIHDRHSFAQKIGLRRQSILKQPLPTPPLNSWEQGASYFKLFTGSGDSRSMVDQRLSRLRELYRYSKILFDYIGPQEYGISNDEKLEIGLLTSLPLLREIVSDLEELQASGDAKFFVYFTKESHIYTLLNCIMEGGIHTKIKRSTIPELDYLSQICFELYEARDAETDESTYSIRISISPGCHTIDPLDVSLDSKHAIGSAPRRSLTNHQDWKEVISTLKAKFNTVQLPKSFLAVNVSYKHEEEAQRRASLLQSEAAKEEQGKLDRADGEAQARNNPPLIEGAGVGGGTSTVNDDTNEALAAPESVPAEIPSSETETETEMSPRPL</sequence>
<feature type="domain" description="VIP1 N-terminal" evidence="17">
    <location>
        <begin position="257"/>
        <end position="345"/>
    </location>
</feature>
<feature type="compositionally biased region" description="Polar residues" evidence="15">
    <location>
        <begin position="1"/>
        <end position="18"/>
    </location>
</feature>
<organism evidence="18 19">
    <name type="scientific">Exophiala dermatitidis</name>
    <name type="common">Black yeast-like fungus</name>
    <name type="synonym">Wangiella dermatitidis</name>
    <dbReference type="NCBI Taxonomy" id="5970"/>
    <lineage>
        <taxon>Eukaryota</taxon>
        <taxon>Fungi</taxon>
        <taxon>Dikarya</taxon>
        <taxon>Ascomycota</taxon>
        <taxon>Pezizomycotina</taxon>
        <taxon>Eurotiomycetes</taxon>
        <taxon>Chaetothyriomycetidae</taxon>
        <taxon>Chaetothyriales</taxon>
        <taxon>Herpotrichiellaceae</taxon>
        <taxon>Exophiala</taxon>
    </lineage>
</organism>
<dbReference type="GO" id="GO:0005856">
    <property type="term" value="C:cytoskeleton"/>
    <property type="evidence" value="ECO:0007669"/>
    <property type="project" value="UniProtKB-SubCell"/>
</dbReference>
<feature type="compositionally biased region" description="Basic and acidic residues" evidence="15">
    <location>
        <begin position="59"/>
        <end position="71"/>
    </location>
</feature>
<comment type="catalytic activity">
    <reaction evidence="12">
        <text>1D-myo-inositol hexakisphosphate + ATP = 1-diphospho-1D-myo-inositol 2,3,4,5,6-pentakisphosphate + ADP</text>
        <dbReference type="Rhea" id="RHEA:37459"/>
        <dbReference type="ChEBI" id="CHEBI:30616"/>
        <dbReference type="ChEBI" id="CHEBI:58130"/>
        <dbReference type="ChEBI" id="CHEBI:74946"/>
        <dbReference type="ChEBI" id="CHEBI:456216"/>
        <dbReference type="EC" id="2.7.4.24"/>
    </reaction>
    <physiologicalReaction direction="left-to-right" evidence="12">
        <dbReference type="Rhea" id="RHEA:37460"/>
    </physiologicalReaction>
</comment>
<dbReference type="InterPro" id="IPR040557">
    <property type="entry name" value="VIP1_N"/>
</dbReference>
<feature type="compositionally biased region" description="Basic residues" evidence="15">
    <location>
        <begin position="620"/>
        <end position="631"/>
    </location>
</feature>
<evidence type="ECO:0000256" key="15">
    <source>
        <dbReference type="SAM" id="MobiDB-lite"/>
    </source>
</evidence>
<feature type="compositionally biased region" description="Polar residues" evidence="15">
    <location>
        <begin position="193"/>
        <end position="205"/>
    </location>
</feature>
<dbReference type="FunFam" id="3.30.470.20:FF:000036">
    <property type="entry name" value="Inositol hexakisphosphate and diphosphoinositol-pentakisphosphate kinase"/>
    <property type="match status" value="1"/>
</dbReference>